<dbReference type="Pfam" id="PF13359">
    <property type="entry name" value="DDE_Tnp_4"/>
    <property type="match status" value="1"/>
</dbReference>
<comment type="caution">
    <text evidence="4">The sequence shown here is derived from an EMBL/GenBank/DDBJ whole genome shotgun (WGS) entry which is preliminary data.</text>
</comment>
<accession>A0ABQ9GWY5</accession>
<reference evidence="4 5" key="1">
    <citation type="submission" date="2023-02" db="EMBL/GenBank/DDBJ databases">
        <title>LHISI_Scaffold_Assembly.</title>
        <authorList>
            <person name="Stuart O.P."/>
            <person name="Cleave R."/>
            <person name="Magrath M.J.L."/>
            <person name="Mikheyev A.S."/>
        </authorList>
    </citation>
    <scope>NUCLEOTIDE SEQUENCE [LARGE SCALE GENOMIC DNA]</scope>
    <source>
        <strain evidence="4">Daus_M_001</strain>
        <tissue evidence="4">Leg muscle</tissue>
    </source>
</reference>
<evidence type="ECO:0000259" key="3">
    <source>
        <dbReference type="Pfam" id="PF13359"/>
    </source>
</evidence>
<evidence type="ECO:0000313" key="5">
    <source>
        <dbReference type="Proteomes" id="UP001159363"/>
    </source>
</evidence>
<keyword evidence="5" id="KW-1185">Reference proteome</keyword>
<dbReference type="EMBL" id="JARBHB010000008">
    <property type="protein sequence ID" value="KAJ8876519.1"/>
    <property type="molecule type" value="Genomic_DNA"/>
</dbReference>
<evidence type="ECO:0000313" key="4">
    <source>
        <dbReference type="EMBL" id="KAJ8876519.1"/>
    </source>
</evidence>
<dbReference type="InterPro" id="IPR027806">
    <property type="entry name" value="HARBI1_dom"/>
</dbReference>
<protein>
    <recommendedName>
        <fullName evidence="3">DDE Tnp4 domain-containing protein</fullName>
    </recommendedName>
</protein>
<gene>
    <name evidence="4" type="ORF">PR048_020964</name>
</gene>
<feature type="domain" description="DDE Tnp4" evidence="3">
    <location>
        <begin position="25"/>
        <end position="128"/>
    </location>
</feature>
<evidence type="ECO:0000256" key="1">
    <source>
        <dbReference type="ARBA" id="ARBA00001968"/>
    </source>
</evidence>
<sequence>MTLVRLVCAVHKVKWPMLSSKILQWWPGSVHDGRVLQNVTLNERMHEGWTSSSCYHLGSLWLSFERVVDSPAIPALQDRAVNRFNRAHKSARRLVENSFGVLNEKFPCLKHLWLFAAQVFKYCTALCNIARNENIAQPVLMQEYDDDKEAGMDDNERHEHPAGQQRLTQSIEIGGTIYEL</sequence>
<organism evidence="4 5">
    <name type="scientific">Dryococelus australis</name>
    <dbReference type="NCBI Taxonomy" id="614101"/>
    <lineage>
        <taxon>Eukaryota</taxon>
        <taxon>Metazoa</taxon>
        <taxon>Ecdysozoa</taxon>
        <taxon>Arthropoda</taxon>
        <taxon>Hexapoda</taxon>
        <taxon>Insecta</taxon>
        <taxon>Pterygota</taxon>
        <taxon>Neoptera</taxon>
        <taxon>Polyneoptera</taxon>
        <taxon>Phasmatodea</taxon>
        <taxon>Verophasmatodea</taxon>
        <taxon>Anareolatae</taxon>
        <taxon>Phasmatidae</taxon>
        <taxon>Eurycanthinae</taxon>
        <taxon>Dryococelus</taxon>
    </lineage>
</organism>
<name>A0ABQ9GWY5_9NEOP</name>
<dbReference type="Proteomes" id="UP001159363">
    <property type="component" value="Chromosome 7"/>
</dbReference>
<evidence type="ECO:0000256" key="2">
    <source>
        <dbReference type="ARBA" id="ARBA00022723"/>
    </source>
</evidence>
<proteinExistence type="predicted"/>
<keyword evidence="2" id="KW-0479">Metal-binding</keyword>
<comment type="cofactor">
    <cofactor evidence="1">
        <name>a divalent metal cation</name>
        <dbReference type="ChEBI" id="CHEBI:60240"/>
    </cofactor>
</comment>